<comment type="caution">
    <text evidence="1">The sequence shown here is derived from an EMBL/GenBank/DDBJ whole genome shotgun (WGS) entry which is preliminary data.</text>
</comment>
<protein>
    <submittedName>
        <fullName evidence="1">Uncharacterized protein</fullName>
    </submittedName>
</protein>
<feature type="non-terminal residue" evidence="1">
    <location>
        <position position="154"/>
    </location>
</feature>
<gene>
    <name evidence="1" type="ORF">ElyMa_000253900</name>
</gene>
<sequence length="154" mass="16992">MKPQAITLNKQALVKQDGFLPRDPHDWLDPTADRDWLWIFQRAAPPTQMPSAVTVKNLIRDTLNKAERDGIKGVDLKKAATKVSADVVTILATEKADLDLAKIQSDLDTVKPDIMSLGSLNADLALWDGLAYLLDHVTGETKVMVLVMQSEMAN</sequence>
<dbReference type="AlphaFoldDB" id="A0AAV4F4Y8"/>
<proteinExistence type="predicted"/>
<dbReference type="Proteomes" id="UP000762676">
    <property type="component" value="Unassembled WGS sequence"/>
</dbReference>
<reference evidence="1 2" key="1">
    <citation type="journal article" date="2021" name="Elife">
        <title>Chloroplast acquisition without the gene transfer in kleptoplastic sea slugs, Plakobranchus ocellatus.</title>
        <authorList>
            <person name="Maeda T."/>
            <person name="Takahashi S."/>
            <person name="Yoshida T."/>
            <person name="Shimamura S."/>
            <person name="Takaki Y."/>
            <person name="Nagai Y."/>
            <person name="Toyoda A."/>
            <person name="Suzuki Y."/>
            <person name="Arimoto A."/>
            <person name="Ishii H."/>
            <person name="Satoh N."/>
            <person name="Nishiyama T."/>
            <person name="Hasebe M."/>
            <person name="Maruyama T."/>
            <person name="Minagawa J."/>
            <person name="Obokata J."/>
            <person name="Shigenobu S."/>
        </authorList>
    </citation>
    <scope>NUCLEOTIDE SEQUENCE [LARGE SCALE GENOMIC DNA]</scope>
</reference>
<organism evidence="1 2">
    <name type="scientific">Elysia marginata</name>
    <dbReference type="NCBI Taxonomy" id="1093978"/>
    <lineage>
        <taxon>Eukaryota</taxon>
        <taxon>Metazoa</taxon>
        <taxon>Spiralia</taxon>
        <taxon>Lophotrochozoa</taxon>
        <taxon>Mollusca</taxon>
        <taxon>Gastropoda</taxon>
        <taxon>Heterobranchia</taxon>
        <taxon>Euthyneura</taxon>
        <taxon>Panpulmonata</taxon>
        <taxon>Sacoglossa</taxon>
        <taxon>Placobranchoidea</taxon>
        <taxon>Plakobranchidae</taxon>
        <taxon>Elysia</taxon>
    </lineage>
</organism>
<dbReference type="EMBL" id="BMAT01000508">
    <property type="protein sequence ID" value="GFR67490.1"/>
    <property type="molecule type" value="Genomic_DNA"/>
</dbReference>
<evidence type="ECO:0000313" key="1">
    <source>
        <dbReference type="EMBL" id="GFR67490.1"/>
    </source>
</evidence>
<name>A0AAV4F4Y8_9GAST</name>
<accession>A0AAV4F4Y8</accession>
<evidence type="ECO:0000313" key="2">
    <source>
        <dbReference type="Proteomes" id="UP000762676"/>
    </source>
</evidence>
<keyword evidence="2" id="KW-1185">Reference proteome</keyword>